<dbReference type="InterPro" id="IPR011013">
    <property type="entry name" value="Gal_mutarotase_sf_dom"/>
</dbReference>
<evidence type="ECO:0000256" key="3">
    <source>
        <dbReference type="ARBA" id="ARBA00022801"/>
    </source>
</evidence>
<evidence type="ECO:0000256" key="4">
    <source>
        <dbReference type="ARBA" id="ARBA00022833"/>
    </source>
</evidence>
<evidence type="ECO:0000256" key="1">
    <source>
        <dbReference type="ARBA" id="ARBA00009792"/>
    </source>
</evidence>
<evidence type="ECO:0000256" key="5">
    <source>
        <dbReference type="ARBA" id="ARBA00023157"/>
    </source>
</evidence>
<name>A0ABM4AXV4_VANTA</name>
<dbReference type="PANTHER" id="PTHR11607:SF3">
    <property type="entry name" value="LYSOSOMAL ALPHA-MANNOSIDASE"/>
    <property type="match status" value="1"/>
</dbReference>
<evidence type="ECO:0000256" key="2">
    <source>
        <dbReference type="ARBA" id="ARBA00022723"/>
    </source>
</evidence>
<dbReference type="Proteomes" id="UP001652626">
    <property type="component" value="Chromosome 31"/>
</dbReference>
<dbReference type="InterPro" id="IPR015341">
    <property type="entry name" value="Glyco_hydro_38_cen"/>
</dbReference>
<dbReference type="InterPro" id="IPR011330">
    <property type="entry name" value="Glyco_hydro/deAcase_b/a-brl"/>
</dbReference>
<evidence type="ECO:0000256" key="7">
    <source>
        <dbReference type="RuleBase" id="RU361199"/>
    </source>
</evidence>
<dbReference type="InterPro" id="IPR037094">
    <property type="entry name" value="Glyco_hydro_38_cen_sf"/>
</dbReference>
<dbReference type="SMART" id="SM00872">
    <property type="entry name" value="Alpha-mann_mid"/>
    <property type="match status" value="1"/>
</dbReference>
<dbReference type="Pfam" id="PF01074">
    <property type="entry name" value="Glyco_hydro_38N"/>
    <property type="match status" value="1"/>
</dbReference>
<dbReference type="InterPro" id="IPR000602">
    <property type="entry name" value="Glyco_hydro_38_N"/>
</dbReference>
<dbReference type="Pfam" id="PF07748">
    <property type="entry name" value="Glyco_hydro_38C"/>
    <property type="match status" value="1"/>
</dbReference>
<keyword evidence="2 7" id="KW-0479">Metal-binding</keyword>
<evidence type="ECO:0000313" key="9">
    <source>
        <dbReference type="Proteomes" id="UP001652626"/>
    </source>
</evidence>
<dbReference type="SUPFAM" id="SSF88713">
    <property type="entry name" value="Glycoside hydrolase/deacetylase"/>
    <property type="match status" value="1"/>
</dbReference>
<dbReference type="Gene3D" id="2.60.40.1180">
    <property type="entry name" value="Golgi alpha-mannosidase II"/>
    <property type="match status" value="1"/>
</dbReference>
<evidence type="ECO:0000256" key="6">
    <source>
        <dbReference type="ARBA" id="ARBA00023295"/>
    </source>
</evidence>
<keyword evidence="4 7" id="KW-0862">Zinc</keyword>
<evidence type="ECO:0000259" key="8">
    <source>
        <dbReference type="SMART" id="SM00872"/>
    </source>
</evidence>
<dbReference type="InterPro" id="IPR050843">
    <property type="entry name" value="Glycosyl_Hydrlase_38"/>
</dbReference>
<dbReference type="SUPFAM" id="SSF88688">
    <property type="entry name" value="Families 57/38 glycoside transferase middle domain"/>
    <property type="match status" value="1"/>
</dbReference>
<dbReference type="PANTHER" id="PTHR11607">
    <property type="entry name" value="ALPHA-MANNOSIDASE"/>
    <property type="match status" value="1"/>
</dbReference>
<dbReference type="InterPro" id="IPR027291">
    <property type="entry name" value="Glyco_hydro_38_N_sf"/>
</dbReference>
<dbReference type="EC" id="3.2.1.-" evidence="7"/>
<feature type="domain" description="Glycoside hydrolase family 38 central" evidence="8">
    <location>
        <begin position="292"/>
        <end position="366"/>
    </location>
</feature>
<keyword evidence="5" id="KW-1015">Disulfide bond</keyword>
<gene>
    <name evidence="10" type="primary">LOC113393717</name>
</gene>
<dbReference type="GeneID" id="113393717"/>
<sequence length="1037" mass="121509">MRRILDATISELWADKERKFTLSDSELPYFFNWWSRRHDTVRRMVYELIRQGRLMIVGGGWGMADEASTYYQSVIDSYTYSLRKINATFLSCGRPLVAWQADTFGHSREYASLMAQMGYDGLFINPISFDDEIIRMDRKALDFVWRGSDDLGPETDIYTHKLFDGYWSPPGFCFDSMCSDPLFITSDTFFSNVDERVDLFVKSIRDRQAPSYNTKQVLVMMGKRLGYFNAKIWFENIDKLIDNVNKKSYKDGDQINVMYSTPACYLKSVYEENPVLETKQDDFLPYAYDKYSYLSGMYTSRPTFKYLVREANIFLQMSKQLQVLGNLGNNDALFEEFMWIMGVSQDHNIISGAMRPHVLSFYTKKLYLAVQRSTLLIEEAFNKIRGCPKTTEYRLCFFNHSACPNTEKSTFHIMVYNPLAWSVTMPVRLPILNKMYDVFDPKGDKMKAVAMKIPEQVKKIPNRRSKAVTELVFMAKLPALGFKSYFVDETETLRRKKSIIKKINKKTQKKYFIRQTARDNATYFNDEENNYYKEIKSMNNISNINAADDYNDIVVPTRTETPDFINYINDKMTTQNDDVTTDKSIIKDTILEDDSNRNYMEKEKYLFEESTESFIRNKYIQINLNEYRKVSSLNLSNGININLDLQFYFYVSDDPLQLNNTKRSPGAYIFRPMDNEPEPIIDNFETKIYKSYILEEIHSKYSDYASFVLRLYVDSPVLEVDWIIGPVPVSDHLGKDVFIRYMTDLENNGVFYTDANGRQMVKRIRNKRALYEPYNLDHVAGNFYPVTSRIYMEDTKKNLRLSIFNDRSQGGASLQDGSIDLMVHRRILTDDSGVQTYLNETENDAGIIVRGTHYLYLTKADFKQNRLFEKKFLKETELKPQIIVSKISQMTDKTYWLKYKNQFSGLKTKLPFGVHILTLQQWDQHTLLLRLENYLENIDVVANRIKRIFLRDLFVNVKLKKVSETNLSANINLIDWVPLLWRTNGTFVKNFNEFYGDGKIEYSNDVLGSLEDVDLNKEVTLIPQQIRTFLIDFVYLF</sequence>
<dbReference type="Gene3D" id="2.70.98.30">
    <property type="entry name" value="Golgi alpha-mannosidase II, domain 4"/>
    <property type="match status" value="1"/>
</dbReference>
<protein>
    <recommendedName>
        <fullName evidence="7">Alpha-mannosidase</fullName>
        <ecNumber evidence="7">3.2.1.-</ecNumber>
    </recommendedName>
</protein>
<proteinExistence type="inferred from homology"/>
<keyword evidence="6 7" id="KW-0326">Glycosidase</keyword>
<dbReference type="Gene3D" id="2.60.40.1360">
    <property type="match status" value="1"/>
</dbReference>
<dbReference type="InterPro" id="IPR013780">
    <property type="entry name" value="Glyco_hydro_b"/>
</dbReference>
<organism evidence="9 10">
    <name type="scientific">Vanessa tameamea</name>
    <name type="common">Kamehameha butterfly</name>
    <dbReference type="NCBI Taxonomy" id="334116"/>
    <lineage>
        <taxon>Eukaryota</taxon>
        <taxon>Metazoa</taxon>
        <taxon>Ecdysozoa</taxon>
        <taxon>Arthropoda</taxon>
        <taxon>Hexapoda</taxon>
        <taxon>Insecta</taxon>
        <taxon>Pterygota</taxon>
        <taxon>Neoptera</taxon>
        <taxon>Endopterygota</taxon>
        <taxon>Lepidoptera</taxon>
        <taxon>Glossata</taxon>
        <taxon>Ditrysia</taxon>
        <taxon>Papilionoidea</taxon>
        <taxon>Nymphalidae</taxon>
        <taxon>Nymphalinae</taxon>
        <taxon>Vanessa</taxon>
    </lineage>
</organism>
<accession>A0ABM4AXV4</accession>
<dbReference type="Gene3D" id="3.20.110.10">
    <property type="entry name" value="Glycoside hydrolase 38, N terminal domain"/>
    <property type="match status" value="1"/>
</dbReference>
<dbReference type="Gene3D" id="1.20.1270.50">
    <property type="entry name" value="Glycoside hydrolase family 38, central domain"/>
    <property type="match status" value="1"/>
</dbReference>
<dbReference type="Pfam" id="PF21260">
    <property type="entry name" value="Laman-like_dom"/>
    <property type="match status" value="1"/>
</dbReference>
<comment type="cofactor">
    <cofactor evidence="7">
        <name>Zn(2+)</name>
        <dbReference type="ChEBI" id="CHEBI:29105"/>
    </cofactor>
    <text evidence="7">Binds 1 zinc ion per subunit.</text>
</comment>
<dbReference type="InterPro" id="IPR028995">
    <property type="entry name" value="Glyco_hydro_57/38_cen_sf"/>
</dbReference>
<dbReference type="InterPro" id="IPR011682">
    <property type="entry name" value="Glyco_hydro_38_C"/>
</dbReference>
<evidence type="ECO:0000313" key="10">
    <source>
        <dbReference type="RefSeq" id="XP_064076127.1"/>
    </source>
</evidence>
<keyword evidence="3 7" id="KW-0378">Hydrolase</keyword>
<dbReference type="SUPFAM" id="SSF74650">
    <property type="entry name" value="Galactose mutarotase-like"/>
    <property type="match status" value="2"/>
</dbReference>
<keyword evidence="9" id="KW-1185">Reference proteome</keyword>
<dbReference type="RefSeq" id="XP_064076127.1">
    <property type="nucleotide sequence ID" value="XM_064220057.1"/>
</dbReference>
<reference evidence="10" key="1">
    <citation type="submission" date="2025-08" db="UniProtKB">
        <authorList>
            <consortium name="RefSeq"/>
        </authorList>
    </citation>
    <scope>IDENTIFICATION</scope>
    <source>
        <tissue evidence="10">Whole body</tissue>
    </source>
</reference>
<dbReference type="InterPro" id="IPR048534">
    <property type="entry name" value="Man2a1-like_dom"/>
</dbReference>
<dbReference type="Pfam" id="PF09261">
    <property type="entry name" value="Alpha-mann_mid"/>
    <property type="match status" value="1"/>
</dbReference>
<comment type="similarity">
    <text evidence="1 7">Belongs to the glycosyl hydrolase 38 family.</text>
</comment>